<dbReference type="InterPro" id="IPR000600">
    <property type="entry name" value="ROK"/>
</dbReference>
<name>A0A9X4RED4_9ACTN</name>
<organism evidence="2 3">
    <name type="scientific">Speluncibacter jeojiensis</name>
    <dbReference type="NCBI Taxonomy" id="2710754"/>
    <lineage>
        <taxon>Bacteria</taxon>
        <taxon>Bacillati</taxon>
        <taxon>Actinomycetota</taxon>
        <taxon>Actinomycetes</taxon>
        <taxon>Mycobacteriales</taxon>
        <taxon>Speluncibacteraceae</taxon>
        <taxon>Speluncibacter</taxon>
    </lineage>
</organism>
<dbReference type="PROSITE" id="PS01125">
    <property type="entry name" value="ROK"/>
    <property type="match status" value="1"/>
</dbReference>
<dbReference type="InterPro" id="IPR043129">
    <property type="entry name" value="ATPase_NBD"/>
</dbReference>
<reference evidence="2" key="1">
    <citation type="submission" date="2022-08" db="EMBL/GenBank/DDBJ databases">
        <title>Genome analysis of Corynebacteriales strain.</title>
        <authorList>
            <person name="Lee S.D."/>
        </authorList>
    </citation>
    <scope>NUCLEOTIDE SEQUENCE</scope>
    <source>
        <strain evidence="2">D3-21</strain>
    </source>
</reference>
<dbReference type="EMBL" id="JANRHA010000009">
    <property type="protein sequence ID" value="MDG3015800.1"/>
    <property type="molecule type" value="Genomic_DNA"/>
</dbReference>
<dbReference type="RefSeq" id="WP_277831875.1">
    <property type="nucleotide sequence ID" value="NZ_JAAIVF010000002.1"/>
</dbReference>
<comment type="caution">
    <text evidence="2">The sequence shown here is derived from an EMBL/GenBank/DDBJ whole genome shotgun (WGS) entry which is preliminary data.</text>
</comment>
<dbReference type="AlphaFoldDB" id="A0A9X4RED4"/>
<comment type="similarity">
    <text evidence="1">Belongs to the ROK (NagC/XylR) family.</text>
</comment>
<sequence length="292" mass="28851">MTALALDIGGTKLAAGVVAEDGSVLGSRRCQTPEHDVWDTCAALLQSVADGDAVRSVGIASAGPVDIPGGRIGPLNIPDWRDGFAITDAVHALFPQAKISLAIDGAATALAEFRYGAARGVPNMLGMVVSTGVGGGILLDGAVVAGRTGNAGHIGHIVVPGEHDECACGGHGCLETVASGPSAVRWAQGRGWTGNTGSDLAESAAAGHATAVAALARAGTALGHAIAGAAALLDLSLVVVGGGFARSGPALWEPLTETVARHARLSYLHDLKVVPASLGPSATLIGAGALHS</sequence>
<keyword evidence="3" id="KW-1185">Reference proteome</keyword>
<dbReference type="PANTHER" id="PTHR18964:SF169">
    <property type="entry name" value="N-ACETYLMANNOSAMINE KINASE"/>
    <property type="match status" value="1"/>
</dbReference>
<evidence type="ECO:0000256" key="1">
    <source>
        <dbReference type="ARBA" id="ARBA00006479"/>
    </source>
</evidence>
<protein>
    <submittedName>
        <fullName evidence="2">ROK family protein</fullName>
    </submittedName>
</protein>
<evidence type="ECO:0000313" key="3">
    <source>
        <dbReference type="Proteomes" id="UP001152755"/>
    </source>
</evidence>
<dbReference type="Proteomes" id="UP001152755">
    <property type="component" value="Unassembled WGS sequence"/>
</dbReference>
<dbReference type="Pfam" id="PF00480">
    <property type="entry name" value="ROK"/>
    <property type="match status" value="1"/>
</dbReference>
<accession>A0A9X4RED4</accession>
<dbReference type="InterPro" id="IPR049874">
    <property type="entry name" value="ROK_cs"/>
</dbReference>
<dbReference type="PANTHER" id="PTHR18964">
    <property type="entry name" value="ROK (REPRESSOR, ORF, KINASE) FAMILY"/>
    <property type="match status" value="1"/>
</dbReference>
<evidence type="ECO:0000313" key="2">
    <source>
        <dbReference type="EMBL" id="MDG3015800.1"/>
    </source>
</evidence>
<dbReference type="SUPFAM" id="SSF53067">
    <property type="entry name" value="Actin-like ATPase domain"/>
    <property type="match status" value="1"/>
</dbReference>
<dbReference type="Gene3D" id="3.30.420.40">
    <property type="match status" value="2"/>
</dbReference>
<gene>
    <name evidence="2" type="ORF">NVS88_14655</name>
</gene>
<proteinExistence type="inferred from homology"/>